<feature type="compositionally biased region" description="Basic and acidic residues" evidence="1">
    <location>
        <begin position="258"/>
        <end position="268"/>
    </location>
</feature>
<dbReference type="OrthoDB" id="3101735at2759"/>
<feature type="compositionally biased region" description="Low complexity" evidence="1">
    <location>
        <begin position="162"/>
        <end position="177"/>
    </location>
</feature>
<evidence type="ECO:0000256" key="1">
    <source>
        <dbReference type="SAM" id="MobiDB-lite"/>
    </source>
</evidence>
<feature type="region of interest" description="Disordered" evidence="1">
    <location>
        <begin position="77"/>
        <end position="106"/>
    </location>
</feature>
<feature type="signal peptide" evidence="2">
    <location>
        <begin position="1"/>
        <end position="16"/>
    </location>
</feature>
<reference evidence="4" key="1">
    <citation type="submission" date="2020-11" db="EMBL/GenBank/DDBJ databases">
        <authorList>
            <consortium name="DOE Joint Genome Institute"/>
            <person name="Ahrendt S."/>
            <person name="Riley R."/>
            <person name="Andreopoulos W."/>
            <person name="Labutti K."/>
            <person name="Pangilinan J."/>
            <person name="Ruiz-Duenas F.J."/>
            <person name="Barrasa J.M."/>
            <person name="Sanchez-Garcia M."/>
            <person name="Camarero S."/>
            <person name="Miyauchi S."/>
            <person name="Serrano A."/>
            <person name="Linde D."/>
            <person name="Babiker R."/>
            <person name="Drula E."/>
            <person name="Ayuso-Fernandez I."/>
            <person name="Pacheco R."/>
            <person name="Padilla G."/>
            <person name="Ferreira P."/>
            <person name="Barriuso J."/>
            <person name="Kellner H."/>
            <person name="Castanera R."/>
            <person name="Alfaro M."/>
            <person name="Ramirez L."/>
            <person name="Pisabarro A.G."/>
            <person name="Kuo A."/>
            <person name="Tritt A."/>
            <person name="Lipzen A."/>
            <person name="He G."/>
            <person name="Yan M."/>
            <person name="Ng V."/>
            <person name="Cullen D."/>
            <person name="Martin F."/>
            <person name="Rosso M.-N."/>
            <person name="Henrissat B."/>
            <person name="Hibbett D."/>
            <person name="Martinez A.T."/>
            <person name="Grigoriev I.V."/>
        </authorList>
    </citation>
    <scope>NUCLEOTIDE SEQUENCE</scope>
    <source>
        <strain evidence="4">ATCC 90797</strain>
    </source>
</reference>
<evidence type="ECO:0000313" key="3">
    <source>
        <dbReference type="EMBL" id="KAF9495871.1"/>
    </source>
</evidence>
<evidence type="ECO:0000256" key="2">
    <source>
        <dbReference type="SAM" id="SignalP"/>
    </source>
</evidence>
<comment type="caution">
    <text evidence="4">The sequence shown here is derived from an EMBL/GenBank/DDBJ whole genome shotgun (WGS) entry which is preliminary data.</text>
</comment>
<sequence>MKVIFKFAALAFLAQAAVIAAFPLEHGHDNDLEVRGLTKRLTQQECEVACTLVGLQGAAWNQCVSQCMAGNYYPTPPPSPHNRPAQPARPAKPVGRPAPKVKAGKRHVDELEARGPTKLPTQQECEVACTLVGLQGAAWNQCVSQCMAGNYYPTPPPSPHNRPAQPARPARPAGRPAPKIKAGKRDFDELEARGPTKRPTQQECEVACTLAGHQGAAWNQCVSQCMAGNYYPTPPPSPHNRPAQRPAKPAAAPKIKAGKREVEGADEE</sequence>
<keyword evidence="5" id="KW-1185">Reference proteome</keyword>
<keyword evidence="2" id="KW-0732">Signal</keyword>
<protein>
    <submittedName>
        <fullName evidence="4">Uncharacterized protein</fullName>
    </submittedName>
</protein>
<organism evidence="4 5">
    <name type="scientific">Pleurotus eryngii</name>
    <name type="common">Boletus of the steppes</name>
    <dbReference type="NCBI Taxonomy" id="5323"/>
    <lineage>
        <taxon>Eukaryota</taxon>
        <taxon>Fungi</taxon>
        <taxon>Dikarya</taxon>
        <taxon>Basidiomycota</taxon>
        <taxon>Agaricomycotina</taxon>
        <taxon>Agaricomycetes</taxon>
        <taxon>Agaricomycetidae</taxon>
        <taxon>Agaricales</taxon>
        <taxon>Pleurotineae</taxon>
        <taxon>Pleurotaceae</taxon>
        <taxon>Pleurotus</taxon>
    </lineage>
</organism>
<feature type="chain" id="PRO_5040712521" evidence="2">
    <location>
        <begin position="17"/>
        <end position="268"/>
    </location>
</feature>
<gene>
    <name evidence="3" type="ORF">BDN71DRAFT_1447063</name>
    <name evidence="4" type="ORF">BDN71DRAFT_1447064</name>
</gene>
<name>A0A9P5ZYL8_PLEER</name>
<feature type="compositionally biased region" description="Low complexity" evidence="1">
    <location>
        <begin position="241"/>
        <end position="255"/>
    </location>
</feature>
<evidence type="ECO:0000313" key="5">
    <source>
        <dbReference type="Proteomes" id="UP000807025"/>
    </source>
</evidence>
<evidence type="ECO:0000313" key="4">
    <source>
        <dbReference type="EMBL" id="KAF9495872.1"/>
    </source>
</evidence>
<dbReference type="EMBL" id="MU154558">
    <property type="protein sequence ID" value="KAF9495872.1"/>
    <property type="molecule type" value="Genomic_DNA"/>
</dbReference>
<accession>A0A9P5ZYL8</accession>
<feature type="compositionally biased region" description="Basic and acidic residues" evidence="1">
    <location>
        <begin position="183"/>
        <end position="194"/>
    </location>
</feature>
<dbReference type="AlphaFoldDB" id="A0A9P5ZYL8"/>
<proteinExistence type="predicted"/>
<dbReference type="Proteomes" id="UP000807025">
    <property type="component" value="Unassembled WGS sequence"/>
</dbReference>
<dbReference type="EMBL" id="MU154558">
    <property type="protein sequence ID" value="KAF9495871.1"/>
    <property type="molecule type" value="Genomic_DNA"/>
</dbReference>
<feature type="region of interest" description="Disordered" evidence="1">
    <location>
        <begin position="229"/>
        <end position="268"/>
    </location>
</feature>
<feature type="region of interest" description="Disordered" evidence="1">
    <location>
        <begin position="156"/>
        <end position="202"/>
    </location>
</feature>